<gene>
    <name evidence="8" type="ORF">C7B45_02555</name>
</gene>
<protein>
    <recommendedName>
        <fullName evidence="2">histidine kinase</fullName>
        <ecNumber evidence="2">2.7.13.3</ecNumber>
    </recommendedName>
</protein>
<evidence type="ECO:0000313" key="8">
    <source>
        <dbReference type="EMBL" id="PSR23665.1"/>
    </source>
</evidence>
<feature type="domain" description="Histidine kinase" evidence="7">
    <location>
        <begin position="212"/>
        <end position="422"/>
    </location>
</feature>
<dbReference type="EC" id="2.7.13.3" evidence="2"/>
<dbReference type="EMBL" id="PXYV01000004">
    <property type="protein sequence ID" value="PSR23665.1"/>
    <property type="molecule type" value="Genomic_DNA"/>
</dbReference>
<organism evidence="8 9">
    <name type="scientific">Sulfobacillus acidophilus</name>
    <dbReference type="NCBI Taxonomy" id="53633"/>
    <lineage>
        <taxon>Bacteria</taxon>
        <taxon>Bacillati</taxon>
        <taxon>Bacillota</taxon>
        <taxon>Clostridia</taxon>
        <taxon>Eubacteriales</taxon>
        <taxon>Clostridiales Family XVII. Incertae Sedis</taxon>
        <taxon>Sulfobacillus</taxon>
    </lineage>
</organism>
<dbReference type="AlphaFoldDB" id="A0A2T2WN46"/>
<evidence type="ECO:0000259" key="7">
    <source>
        <dbReference type="PROSITE" id="PS50109"/>
    </source>
</evidence>
<dbReference type="PANTHER" id="PTHR43711">
    <property type="entry name" value="TWO-COMPONENT HISTIDINE KINASE"/>
    <property type="match status" value="1"/>
</dbReference>
<evidence type="ECO:0000256" key="1">
    <source>
        <dbReference type="ARBA" id="ARBA00000085"/>
    </source>
</evidence>
<evidence type="ECO:0000256" key="6">
    <source>
        <dbReference type="ARBA" id="ARBA00023012"/>
    </source>
</evidence>
<dbReference type="PRINTS" id="PR00344">
    <property type="entry name" value="BCTRLSENSOR"/>
</dbReference>
<dbReference type="InterPro" id="IPR004358">
    <property type="entry name" value="Sig_transdc_His_kin-like_C"/>
</dbReference>
<keyword evidence="4" id="KW-0808">Transferase</keyword>
<evidence type="ECO:0000313" key="9">
    <source>
        <dbReference type="Proteomes" id="UP000241848"/>
    </source>
</evidence>
<dbReference type="Gene3D" id="3.30.565.10">
    <property type="entry name" value="Histidine kinase-like ATPase, C-terminal domain"/>
    <property type="match status" value="1"/>
</dbReference>
<reference evidence="8 9" key="1">
    <citation type="journal article" date="2014" name="BMC Genomics">
        <title>Comparison of environmental and isolate Sulfobacillus genomes reveals diverse carbon, sulfur, nitrogen, and hydrogen metabolisms.</title>
        <authorList>
            <person name="Justice N.B."/>
            <person name="Norman A."/>
            <person name="Brown C.T."/>
            <person name="Singh A."/>
            <person name="Thomas B.C."/>
            <person name="Banfield J.F."/>
        </authorList>
    </citation>
    <scope>NUCLEOTIDE SEQUENCE [LARGE SCALE GENOMIC DNA]</scope>
    <source>
        <strain evidence="8">AMDSBA3</strain>
    </source>
</reference>
<proteinExistence type="predicted"/>
<comment type="catalytic activity">
    <reaction evidence="1">
        <text>ATP + protein L-histidine = ADP + protein N-phospho-L-histidine.</text>
        <dbReference type="EC" id="2.7.13.3"/>
    </reaction>
</comment>
<dbReference type="PANTHER" id="PTHR43711:SF1">
    <property type="entry name" value="HISTIDINE KINASE 1"/>
    <property type="match status" value="1"/>
</dbReference>
<dbReference type="CDD" id="cd00082">
    <property type="entry name" value="HisKA"/>
    <property type="match status" value="1"/>
</dbReference>
<dbReference type="Proteomes" id="UP000241848">
    <property type="component" value="Unassembled WGS sequence"/>
</dbReference>
<dbReference type="SUPFAM" id="SSF55874">
    <property type="entry name" value="ATPase domain of HSP90 chaperone/DNA topoisomerase II/histidine kinase"/>
    <property type="match status" value="1"/>
</dbReference>
<sequence length="424" mass="47374">MHNNNNDHFVFPLTEKILLINDLALRRDILDLLPVPMALAVGDQWVWMNRSARDTSMFGTNPQELRQTHSETAREDVAPYTESVASTSRDDVQFEPIYSFEGRRIGYLAWSAQILAAWAMDQLETAVLVAQDQLVVWSNAAARRFFHLQPEAKWEDLSGFPQWQDVAQGVTIRRIGDYVLRCEAIGPHVVAEYWNDAVRPSGPTLPVEQVVSMVHEIRNPLAALSAYLEMALNSAAPETLTYYEKMAHEIHHLNRLTSDLMSLSRLPEIASQWTVVDDVVDNAWTTATRGPEQLDHTTVSLPMQLRKKYAADEKIWADPDRLLQVLTNLIKNAIEAAPEQGGWIEVGVRQAPQAAILTVRDNGPGISGQSLAKLSLVRYTTKKSGGGLGLMIVRHIVEAHGGTLRILSHQGTTVELTFPQPRPS</sequence>
<evidence type="ECO:0000256" key="5">
    <source>
        <dbReference type="ARBA" id="ARBA00022777"/>
    </source>
</evidence>
<dbReference type="PROSITE" id="PS50109">
    <property type="entry name" value="HIS_KIN"/>
    <property type="match status" value="1"/>
</dbReference>
<dbReference type="InterPro" id="IPR003661">
    <property type="entry name" value="HisK_dim/P_dom"/>
</dbReference>
<dbReference type="InterPro" id="IPR036890">
    <property type="entry name" value="HATPase_C_sf"/>
</dbReference>
<comment type="caution">
    <text evidence="8">The sequence shown here is derived from an EMBL/GenBank/DDBJ whole genome shotgun (WGS) entry which is preliminary data.</text>
</comment>
<dbReference type="InterPro" id="IPR036097">
    <property type="entry name" value="HisK_dim/P_sf"/>
</dbReference>
<keyword evidence="3" id="KW-0597">Phosphoprotein</keyword>
<evidence type="ECO:0000256" key="3">
    <source>
        <dbReference type="ARBA" id="ARBA00022553"/>
    </source>
</evidence>
<dbReference type="GO" id="GO:0000155">
    <property type="term" value="F:phosphorelay sensor kinase activity"/>
    <property type="evidence" value="ECO:0007669"/>
    <property type="project" value="InterPro"/>
</dbReference>
<dbReference type="Gene3D" id="1.10.287.130">
    <property type="match status" value="1"/>
</dbReference>
<dbReference type="InterPro" id="IPR005467">
    <property type="entry name" value="His_kinase_dom"/>
</dbReference>
<dbReference type="Pfam" id="PF02518">
    <property type="entry name" value="HATPase_c"/>
    <property type="match status" value="1"/>
</dbReference>
<dbReference type="SMART" id="SM00387">
    <property type="entry name" value="HATPase_c"/>
    <property type="match status" value="1"/>
</dbReference>
<accession>A0A2T2WN46</accession>
<evidence type="ECO:0000256" key="2">
    <source>
        <dbReference type="ARBA" id="ARBA00012438"/>
    </source>
</evidence>
<dbReference type="CDD" id="cd00075">
    <property type="entry name" value="HATPase"/>
    <property type="match status" value="1"/>
</dbReference>
<dbReference type="Pfam" id="PF00512">
    <property type="entry name" value="HisKA"/>
    <property type="match status" value="1"/>
</dbReference>
<keyword evidence="6" id="KW-0902">Two-component regulatory system</keyword>
<keyword evidence="5" id="KW-0418">Kinase</keyword>
<dbReference type="InterPro" id="IPR003594">
    <property type="entry name" value="HATPase_dom"/>
</dbReference>
<dbReference type="SUPFAM" id="SSF47384">
    <property type="entry name" value="Homodimeric domain of signal transducing histidine kinase"/>
    <property type="match status" value="1"/>
</dbReference>
<dbReference type="SMART" id="SM00388">
    <property type="entry name" value="HisKA"/>
    <property type="match status" value="1"/>
</dbReference>
<name>A0A2T2WN46_9FIRM</name>
<dbReference type="InterPro" id="IPR050736">
    <property type="entry name" value="Sensor_HK_Regulatory"/>
</dbReference>
<evidence type="ECO:0000256" key="4">
    <source>
        <dbReference type="ARBA" id="ARBA00022679"/>
    </source>
</evidence>